<feature type="domain" description="WSC" evidence="2">
    <location>
        <begin position="476"/>
        <end position="569"/>
    </location>
</feature>
<accession>Q55ZQ2</accession>
<dbReference type="InterPro" id="IPR018535">
    <property type="entry name" value="DUF1996"/>
</dbReference>
<dbReference type="PANTHER" id="PTHR43662:SF3">
    <property type="entry name" value="DOMAIN PROTEIN, PUTATIVE (AFU_ORTHOLOGUE AFUA_6G11970)-RELATED"/>
    <property type="match status" value="1"/>
</dbReference>
<dbReference type="Pfam" id="PF01822">
    <property type="entry name" value="WSC"/>
    <property type="match status" value="2"/>
</dbReference>
<dbReference type="Pfam" id="PF09362">
    <property type="entry name" value="DUF1996"/>
    <property type="match status" value="1"/>
</dbReference>
<dbReference type="Proteomes" id="UP000002149">
    <property type="component" value="Chromosome 1"/>
</dbReference>
<evidence type="ECO:0000259" key="2">
    <source>
        <dbReference type="PROSITE" id="PS51212"/>
    </source>
</evidence>
<gene>
    <name evidence="3" type="ordered locus">CNA04570</name>
</gene>
<dbReference type="RefSeq" id="XP_024511928.1">
    <property type="nucleotide sequence ID" value="XM_024656274.1"/>
</dbReference>
<dbReference type="HOGENOM" id="CLU_014722_3_1_1"/>
<dbReference type="OMA" id="DRVSFAC"/>
<organism evidence="3 4">
    <name type="scientific">Cryptococcus deneoformans (strain JEC21 / ATCC MYA-565)</name>
    <name type="common">Cryptococcus neoformans var. neoformans serotype D</name>
    <dbReference type="NCBI Taxonomy" id="214684"/>
    <lineage>
        <taxon>Eukaryota</taxon>
        <taxon>Fungi</taxon>
        <taxon>Dikarya</taxon>
        <taxon>Basidiomycota</taxon>
        <taxon>Agaricomycotina</taxon>
        <taxon>Tremellomycetes</taxon>
        <taxon>Tremellales</taxon>
        <taxon>Cryptococcaceae</taxon>
        <taxon>Cryptococcus</taxon>
        <taxon>Cryptococcus neoformans species complex</taxon>
    </lineage>
</organism>
<dbReference type="GeneID" id="3253320"/>
<dbReference type="PaxDb" id="214684-Q5KP14"/>
<feature type="domain" description="WSC" evidence="2">
    <location>
        <begin position="369"/>
        <end position="465"/>
    </location>
</feature>
<reference evidence="3 4" key="1">
    <citation type="journal article" date="2005" name="Science">
        <title>The genome of the basidiomycetous yeast and human pathogen Cryptococcus neoformans.</title>
        <authorList>
            <person name="Loftus B.J."/>
            <person name="Fung E."/>
            <person name="Roncaglia P."/>
            <person name="Rowley D."/>
            <person name="Amedeo P."/>
            <person name="Bruno D."/>
            <person name="Vamathevan J."/>
            <person name="Miranda M."/>
            <person name="Anderson I.J."/>
            <person name="Fraser J.A."/>
            <person name="Allen J.E."/>
            <person name="Bosdet I.E."/>
            <person name="Brent M.R."/>
            <person name="Chiu R."/>
            <person name="Doering T.L."/>
            <person name="Donlin M.J."/>
            <person name="D'Souza C.A."/>
            <person name="Fox D.S."/>
            <person name="Grinberg V."/>
            <person name="Fu J."/>
            <person name="Fukushima M."/>
            <person name="Haas B.J."/>
            <person name="Huang J.C."/>
            <person name="Janbon G."/>
            <person name="Jones S.J."/>
            <person name="Koo H.L."/>
            <person name="Krzywinski M.I."/>
            <person name="Kwon-Chung J.K."/>
            <person name="Lengeler K.B."/>
            <person name="Maiti R."/>
            <person name="Marra M.A."/>
            <person name="Marra R.E."/>
            <person name="Mathewson C.A."/>
            <person name="Mitchell T.G."/>
            <person name="Pertea M."/>
            <person name="Riggs F.R."/>
            <person name="Salzberg S.L."/>
            <person name="Schein J.E."/>
            <person name="Shvartsbeyn A."/>
            <person name="Shin H."/>
            <person name="Shumway M."/>
            <person name="Specht C.A."/>
            <person name="Suh B.B."/>
            <person name="Tenney A."/>
            <person name="Utterback T.R."/>
            <person name="Wickes B.L."/>
            <person name="Wortman J.R."/>
            <person name="Wye N.H."/>
            <person name="Kronstad J.W."/>
            <person name="Lodge J.K."/>
            <person name="Heitman J."/>
            <person name="Davis R.W."/>
            <person name="Fraser C.M."/>
            <person name="Hyman R.W."/>
        </authorList>
    </citation>
    <scope>NUCLEOTIDE SEQUENCE [LARGE SCALE GENOMIC DNA]</scope>
    <source>
        <strain evidence="4">JEC21 / ATCC MYA-565</strain>
    </source>
</reference>
<dbReference type="EMBL" id="AE017341">
    <property type="protein sequence ID" value="AAW41009.1"/>
    <property type="molecule type" value="Genomic_DNA"/>
</dbReference>
<dbReference type="PANTHER" id="PTHR43662">
    <property type="match status" value="1"/>
</dbReference>
<dbReference type="KEGG" id="cne:CNA04570"/>
<evidence type="ECO:0000313" key="4">
    <source>
        <dbReference type="Proteomes" id="UP000002149"/>
    </source>
</evidence>
<keyword evidence="4" id="KW-1185">Reference proteome</keyword>
<proteinExistence type="predicted"/>
<dbReference type="VEuPathDB" id="FungiDB:CNA04570"/>
<dbReference type="InParanoid" id="Q5KP14"/>
<evidence type="ECO:0000256" key="1">
    <source>
        <dbReference type="SAM" id="MobiDB-lite"/>
    </source>
</evidence>
<evidence type="ECO:0000313" key="3">
    <source>
        <dbReference type="EMBL" id="AAW41009.1"/>
    </source>
</evidence>
<protein>
    <recommendedName>
        <fullName evidence="2">WSC domain-containing protein</fullName>
    </recommendedName>
</protein>
<dbReference type="SMART" id="SM00321">
    <property type="entry name" value="WSC"/>
    <property type="match status" value="2"/>
</dbReference>
<dbReference type="STRING" id="214684.Q5KP14"/>
<dbReference type="PROSITE" id="PS51212">
    <property type="entry name" value="WSC"/>
    <property type="match status" value="2"/>
</dbReference>
<dbReference type="AlphaFoldDB" id="Q5KP14"/>
<dbReference type="InterPro" id="IPR002889">
    <property type="entry name" value="WSC_carb-bd"/>
</dbReference>
<name>Q5KP14_CRYD1</name>
<feature type="region of interest" description="Disordered" evidence="1">
    <location>
        <begin position="586"/>
        <end position="607"/>
    </location>
</feature>
<accession>Q5KP14</accession>
<dbReference type="eggNOG" id="KOG4157">
    <property type="taxonomic scope" value="Eukaryota"/>
</dbReference>
<sequence>MQFQQIYWLLGALTVPANAYFILSHPILETTRLDPIVSPGEISSHVHAIVGGNNFDKTMTYQSTQEGICTTASITVDKSNYWTPQLYYYNLADESYEMIPVSYVNTYYLPRYSSGEDTVQAFPDGLRMISGDPFRREYVDGDPDSTAITYVCLDYDNDHSGDADWAERNSFFDHNCPNGMRAQIFFRSCWDGVNLDSDDHKSHMAWPGGGVDGGDCPSTHPVRLVSLFYEFIYNVQDFPFNGAGNVTWVFATGDTTGYSMHGDFVNGWPSLANGTNVLQEALDQCNEDNGVGGELNNCPPFVPYIDSASASACKPLNLLVDEDVGDGHSISKLPGDNPLWIGDGTKPTYANYTDDGIGFTDFKSVIPDGYTEVGCIAESTTGRALTGSHFTASNMTRGVCVSFCEANGYPLAGIEYADECYCDFEMRNGASNTTLLASEKCNLACPANSNENCGGSSTLTLFNNPSLYSTFTYPTGWTSYGCMTEATNARALAKYSFTSSSMTPQLCMSTCQAEGYIYSGTEYSTQCYCGNTFSAGSVPADESSCSMACGGDKLQTCGGSDRLTTFKFDNNAASNSSSITASATASVTANESTSSSYVTTAPSSSLG</sequence>
<dbReference type="OrthoDB" id="74764at2759"/>